<dbReference type="AlphaFoldDB" id="A0A699Y9B0"/>
<proteinExistence type="predicted"/>
<keyword evidence="1" id="KW-0472">Membrane</keyword>
<evidence type="ECO:0000313" key="2">
    <source>
        <dbReference type="EMBL" id="GFH06777.1"/>
    </source>
</evidence>
<feature type="non-terminal residue" evidence="2">
    <location>
        <position position="145"/>
    </location>
</feature>
<evidence type="ECO:0000313" key="3">
    <source>
        <dbReference type="Proteomes" id="UP000485058"/>
    </source>
</evidence>
<evidence type="ECO:0000256" key="1">
    <source>
        <dbReference type="SAM" id="Phobius"/>
    </source>
</evidence>
<keyword evidence="1" id="KW-0812">Transmembrane</keyword>
<organism evidence="2 3">
    <name type="scientific">Haematococcus lacustris</name>
    <name type="common">Green alga</name>
    <name type="synonym">Haematococcus pluvialis</name>
    <dbReference type="NCBI Taxonomy" id="44745"/>
    <lineage>
        <taxon>Eukaryota</taxon>
        <taxon>Viridiplantae</taxon>
        <taxon>Chlorophyta</taxon>
        <taxon>core chlorophytes</taxon>
        <taxon>Chlorophyceae</taxon>
        <taxon>CS clade</taxon>
        <taxon>Chlamydomonadales</taxon>
        <taxon>Haematococcaceae</taxon>
        <taxon>Haematococcus</taxon>
    </lineage>
</organism>
<dbReference type="Proteomes" id="UP000485058">
    <property type="component" value="Unassembled WGS sequence"/>
</dbReference>
<feature type="transmembrane region" description="Helical" evidence="1">
    <location>
        <begin position="118"/>
        <end position="137"/>
    </location>
</feature>
<name>A0A699Y9B0_HAELA</name>
<keyword evidence="3" id="KW-1185">Reference proteome</keyword>
<comment type="caution">
    <text evidence="2">The sequence shown here is derived from an EMBL/GenBank/DDBJ whole genome shotgun (WGS) entry which is preliminary data.</text>
</comment>
<gene>
    <name evidence="2" type="ORF">HaLaN_01469</name>
</gene>
<sequence>MSQPRSAALNALAFNTKMRILSGRLDAAEVAEALDTESAQPLISTLSRTSATGPAGSSPKATLNTLTSMGRSVSLRRDVRTLSGKPRTQELTAAADSLRGNPIVSDILAIKELVTSNWINLLLVCVPLGMAAGYLGWDPVPVFLL</sequence>
<reference evidence="2 3" key="1">
    <citation type="submission" date="2020-02" db="EMBL/GenBank/DDBJ databases">
        <title>Draft genome sequence of Haematococcus lacustris strain NIES-144.</title>
        <authorList>
            <person name="Morimoto D."/>
            <person name="Nakagawa S."/>
            <person name="Yoshida T."/>
            <person name="Sawayama S."/>
        </authorList>
    </citation>
    <scope>NUCLEOTIDE SEQUENCE [LARGE SCALE GENOMIC DNA]</scope>
    <source>
        <strain evidence="2 3">NIES-144</strain>
    </source>
</reference>
<protein>
    <submittedName>
        <fullName evidence="2">Uncharacterized protein</fullName>
    </submittedName>
</protein>
<keyword evidence="1" id="KW-1133">Transmembrane helix</keyword>
<accession>A0A699Y9B0</accession>
<dbReference type="EMBL" id="BLLF01000056">
    <property type="protein sequence ID" value="GFH06777.1"/>
    <property type="molecule type" value="Genomic_DNA"/>
</dbReference>
<feature type="non-terminal residue" evidence="2">
    <location>
        <position position="1"/>
    </location>
</feature>